<evidence type="ECO:0000313" key="3">
    <source>
        <dbReference type="Proteomes" id="UP000306985"/>
    </source>
</evidence>
<reference evidence="2 3" key="1">
    <citation type="submission" date="2019-05" db="EMBL/GenBank/DDBJ databases">
        <title>Nakamurella sp. N5BH11, whole genome shotgun sequence.</title>
        <authorList>
            <person name="Tuo L."/>
        </authorList>
    </citation>
    <scope>NUCLEOTIDE SEQUENCE [LARGE SCALE GENOMIC DNA]</scope>
    <source>
        <strain evidence="2 3">N5BH11</strain>
    </source>
</reference>
<comment type="caution">
    <text evidence="2">The sequence shown here is derived from an EMBL/GenBank/DDBJ whole genome shotgun (WGS) entry which is preliminary data.</text>
</comment>
<dbReference type="Proteomes" id="UP000306985">
    <property type="component" value="Unassembled WGS sequence"/>
</dbReference>
<dbReference type="AlphaFoldDB" id="A0A4V6CTX6"/>
<dbReference type="OrthoDB" id="5190099at2"/>
<proteinExistence type="predicted"/>
<dbReference type="InterPro" id="IPR018719">
    <property type="entry name" value="DUF2243_membrane"/>
</dbReference>
<evidence type="ECO:0000256" key="1">
    <source>
        <dbReference type="SAM" id="Phobius"/>
    </source>
</evidence>
<dbReference type="EMBL" id="SZZH01000001">
    <property type="protein sequence ID" value="TKV61525.1"/>
    <property type="molecule type" value="Genomic_DNA"/>
</dbReference>
<sequence>MPSSTNPGRYPRTVGRPGWRSLLAGALFGIGVASFLDEMVFHQLLRWHHFYDGAGPDVGLISDGLFHAGGWIATVVGLFLFADLQRRQLTVPRRVWSGGLLGWGGFQVYDGLFQHKVLRLHQIRYDVDLVPYDIAWNAVGAAAVVAGLVLLRTPGRSRRADTRQ</sequence>
<keyword evidence="3" id="KW-1185">Reference proteome</keyword>
<feature type="transmembrane region" description="Helical" evidence="1">
    <location>
        <begin position="65"/>
        <end position="83"/>
    </location>
</feature>
<protein>
    <submittedName>
        <fullName evidence="2">DUF2243 domain-containing protein</fullName>
    </submittedName>
</protein>
<evidence type="ECO:0000313" key="2">
    <source>
        <dbReference type="EMBL" id="TKV61525.1"/>
    </source>
</evidence>
<feature type="transmembrane region" description="Helical" evidence="1">
    <location>
        <begin position="95"/>
        <end position="114"/>
    </location>
</feature>
<keyword evidence="1" id="KW-0472">Membrane</keyword>
<keyword evidence="1" id="KW-1133">Transmembrane helix</keyword>
<feature type="transmembrane region" description="Helical" evidence="1">
    <location>
        <begin position="21"/>
        <end position="45"/>
    </location>
</feature>
<gene>
    <name evidence="2" type="ORF">FDO65_08120</name>
</gene>
<name>A0A4V6CTX6_9ACTN</name>
<accession>A0A4V6CTX6</accession>
<feature type="transmembrane region" description="Helical" evidence="1">
    <location>
        <begin position="134"/>
        <end position="151"/>
    </location>
</feature>
<dbReference type="Pfam" id="PF10002">
    <property type="entry name" value="DUF2243"/>
    <property type="match status" value="1"/>
</dbReference>
<dbReference type="RefSeq" id="WP_137448830.1">
    <property type="nucleotide sequence ID" value="NZ_SZZH01000001.1"/>
</dbReference>
<organism evidence="2 3">
    <name type="scientific">Nakamurella flava</name>
    <dbReference type="NCBI Taxonomy" id="2576308"/>
    <lineage>
        <taxon>Bacteria</taxon>
        <taxon>Bacillati</taxon>
        <taxon>Actinomycetota</taxon>
        <taxon>Actinomycetes</taxon>
        <taxon>Nakamurellales</taxon>
        <taxon>Nakamurellaceae</taxon>
        <taxon>Nakamurella</taxon>
    </lineage>
</organism>
<keyword evidence="1" id="KW-0812">Transmembrane</keyword>